<dbReference type="PANTHER" id="PTHR46193">
    <property type="entry name" value="6-PHOSPHOGLUCONATE PHOSPHATASE"/>
    <property type="match status" value="1"/>
</dbReference>
<accession>A0A4D6HBG7</accession>
<evidence type="ECO:0000256" key="5">
    <source>
        <dbReference type="ARBA" id="ARBA00023277"/>
    </source>
</evidence>
<dbReference type="InterPro" id="IPR023214">
    <property type="entry name" value="HAD_sf"/>
</dbReference>
<dbReference type="PRINTS" id="PR00413">
    <property type="entry name" value="HADHALOGNASE"/>
</dbReference>
<dbReference type="SFLD" id="SFLDG01135">
    <property type="entry name" value="C1.5.6:_HAD__Beta-PGM__Phospha"/>
    <property type="match status" value="1"/>
</dbReference>
<dbReference type="InterPro" id="IPR051600">
    <property type="entry name" value="Beta-PGM-like"/>
</dbReference>
<keyword evidence="3" id="KW-0479">Metal-binding</keyword>
<dbReference type="Proteomes" id="UP000296706">
    <property type="component" value="Chromosome"/>
</dbReference>
<sequence>MAVLFDMDGVVVDSERYWPELEAERIFPEVVPDQGVQPEEVMGMYYREIYDYLDEHYAVAVDRDRFVEVFDATARELYGERAALMDGFHDLVEDLQAQGTPVGLVTSSPHPWIDVVLDRFDLDGAFDAIVSAEDVPRGKPEPDVYERAVAELGVAPERCVAVEDSPTGAAAAKAARLRCLGYTGVHDGLDPADVDSIAATPTELRTLLFETLAAE</sequence>
<dbReference type="GeneID" id="39847963"/>
<dbReference type="InterPro" id="IPR023198">
    <property type="entry name" value="PGP-like_dom2"/>
</dbReference>
<evidence type="ECO:0000256" key="1">
    <source>
        <dbReference type="ARBA" id="ARBA00001946"/>
    </source>
</evidence>
<evidence type="ECO:0000256" key="4">
    <source>
        <dbReference type="ARBA" id="ARBA00022842"/>
    </source>
</evidence>
<dbReference type="AlphaFoldDB" id="A0A4D6HBG7"/>
<dbReference type="GO" id="GO:0003824">
    <property type="term" value="F:catalytic activity"/>
    <property type="evidence" value="ECO:0007669"/>
    <property type="project" value="UniProtKB-ARBA"/>
</dbReference>
<dbReference type="RefSeq" id="WP_049995047.1">
    <property type="nucleotide sequence ID" value="NZ_CP031310.1"/>
</dbReference>
<keyword evidence="7" id="KW-1185">Reference proteome</keyword>
<dbReference type="OrthoDB" id="372285at2157"/>
<keyword evidence="4" id="KW-0460">Magnesium</keyword>
<dbReference type="GO" id="GO:0046872">
    <property type="term" value="F:metal ion binding"/>
    <property type="evidence" value="ECO:0007669"/>
    <property type="project" value="UniProtKB-KW"/>
</dbReference>
<dbReference type="InterPro" id="IPR006439">
    <property type="entry name" value="HAD-SF_hydro_IA"/>
</dbReference>
<dbReference type="NCBIfam" id="TIGR01509">
    <property type="entry name" value="HAD-SF-IA-v3"/>
    <property type="match status" value="1"/>
</dbReference>
<keyword evidence="5" id="KW-0119">Carbohydrate metabolism</keyword>
<evidence type="ECO:0000313" key="7">
    <source>
        <dbReference type="Proteomes" id="UP000296706"/>
    </source>
</evidence>
<dbReference type="NCBIfam" id="TIGR01549">
    <property type="entry name" value="HAD-SF-IA-v1"/>
    <property type="match status" value="1"/>
</dbReference>
<dbReference type="PANTHER" id="PTHR46193:SF18">
    <property type="entry name" value="HEXITOL PHOSPHATASE B"/>
    <property type="match status" value="1"/>
</dbReference>
<comment type="cofactor">
    <cofactor evidence="1">
        <name>Mg(2+)</name>
        <dbReference type="ChEBI" id="CHEBI:18420"/>
    </cofactor>
</comment>
<dbReference type="SFLD" id="SFLDG01129">
    <property type="entry name" value="C1.5:_HAD__Beta-PGM__Phosphata"/>
    <property type="match status" value="1"/>
</dbReference>
<dbReference type="SFLD" id="SFLDS00003">
    <property type="entry name" value="Haloacid_Dehalogenase"/>
    <property type="match status" value="1"/>
</dbReference>
<dbReference type="KEGG" id="hsn:DV733_08845"/>
<dbReference type="InterPro" id="IPR036412">
    <property type="entry name" value="HAD-like_sf"/>
</dbReference>
<evidence type="ECO:0000256" key="2">
    <source>
        <dbReference type="ARBA" id="ARBA00007958"/>
    </source>
</evidence>
<gene>
    <name evidence="6" type="ORF">DV733_08845</name>
</gene>
<proteinExistence type="inferred from homology"/>
<dbReference type="SUPFAM" id="SSF56784">
    <property type="entry name" value="HAD-like"/>
    <property type="match status" value="1"/>
</dbReference>
<evidence type="ECO:0000313" key="6">
    <source>
        <dbReference type="EMBL" id="QCC51343.1"/>
    </source>
</evidence>
<protein>
    <submittedName>
        <fullName evidence="6">HAD family phosphatase</fullName>
    </submittedName>
</protein>
<reference evidence="6 7" key="1">
    <citation type="journal article" date="2019" name="Nat. Commun.">
        <title>A new type of DNA phosphorothioation-based antiviral system in archaea.</title>
        <authorList>
            <person name="Xiong L."/>
            <person name="Liu S."/>
            <person name="Chen S."/>
            <person name="Xiao Y."/>
            <person name="Zhu B."/>
            <person name="Gao Y."/>
            <person name="Zhang Y."/>
            <person name="Chen B."/>
            <person name="Luo J."/>
            <person name="Deng Z."/>
            <person name="Chen X."/>
            <person name="Wang L."/>
            <person name="Chen S."/>
        </authorList>
    </citation>
    <scope>NUCLEOTIDE SEQUENCE [LARGE SCALE GENOMIC DNA]</scope>
    <source>
        <strain evidence="6 7">CBA1105</strain>
    </source>
</reference>
<dbReference type="Pfam" id="PF00702">
    <property type="entry name" value="Hydrolase"/>
    <property type="match status" value="1"/>
</dbReference>
<comment type="similarity">
    <text evidence="2">Belongs to the HAD-like hydrolase superfamily.</text>
</comment>
<dbReference type="Gene3D" id="1.10.150.240">
    <property type="entry name" value="Putative phosphatase, domain 2"/>
    <property type="match status" value="1"/>
</dbReference>
<evidence type="ECO:0000256" key="3">
    <source>
        <dbReference type="ARBA" id="ARBA00022723"/>
    </source>
</evidence>
<dbReference type="STRING" id="1457250.GCA_000755225_01134"/>
<dbReference type="EMBL" id="CP031310">
    <property type="protein sequence ID" value="QCC51343.1"/>
    <property type="molecule type" value="Genomic_DNA"/>
</dbReference>
<name>A0A4D6HBG7_9EURY</name>
<organism evidence="6 7">
    <name type="scientific">Halapricum salinum</name>
    <dbReference type="NCBI Taxonomy" id="1457250"/>
    <lineage>
        <taxon>Archaea</taxon>
        <taxon>Methanobacteriati</taxon>
        <taxon>Methanobacteriota</taxon>
        <taxon>Stenosarchaea group</taxon>
        <taxon>Halobacteria</taxon>
        <taxon>Halobacteriales</taxon>
        <taxon>Haloarculaceae</taxon>
        <taxon>Halapricum</taxon>
    </lineage>
</organism>
<dbReference type="Gene3D" id="3.40.50.1000">
    <property type="entry name" value="HAD superfamily/HAD-like"/>
    <property type="match status" value="1"/>
</dbReference>